<evidence type="ECO:0000313" key="3">
    <source>
        <dbReference type="Proteomes" id="UP000323707"/>
    </source>
</evidence>
<gene>
    <name evidence="2" type="ORF">F4V45_08830</name>
</gene>
<comment type="caution">
    <text evidence="2">The sequence shown here is derived from an EMBL/GenBank/DDBJ whole genome shotgun (WGS) entry which is preliminary data.</text>
</comment>
<feature type="transmembrane region" description="Helical" evidence="1">
    <location>
        <begin position="33"/>
        <end position="52"/>
    </location>
</feature>
<dbReference type="RefSeq" id="WP_150337957.1">
    <property type="nucleotide sequence ID" value="NZ_JAERIX010000017.1"/>
</dbReference>
<proteinExistence type="predicted"/>
<dbReference type="Proteomes" id="UP000323707">
    <property type="component" value="Unassembled WGS sequence"/>
</dbReference>
<dbReference type="EMBL" id="VXKE01000022">
    <property type="protein sequence ID" value="KAA8707369.1"/>
    <property type="molecule type" value="Genomic_DNA"/>
</dbReference>
<evidence type="ECO:0000313" key="2">
    <source>
        <dbReference type="EMBL" id="KAA8707369.1"/>
    </source>
</evidence>
<organism evidence="2 3">
    <name type="scientific">Helicobacter canis</name>
    <dbReference type="NCBI Taxonomy" id="29419"/>
    <lineage>
        <taxon>Bacteria</taxon>
        <taxon>Pseudomonadati</taxon>
        <taxon>Campylobacterota</taxon>
        <taxon>Epsilonproteobacteria</taxon>
        <taxon>Campylobacterales</taxon>
        <taxon>Helicobacteraceae</taxon>
        <taxon>Helicobacter</taxon>
    </lineage>
</organism>
<keyword evidence="1" id="KW-0472">Membrane</keyword>
<sequence length="136" mass="14955">MMGPISVIGIFCLLGALVFVLLLQSHLTKQKKLIIGAILSVVLLLIGGYNYTQSKRTSITTLLEEAFESGQTLDCEGFLVHKNDFSLISQTYTLIGKNGTPTSNIIILLEKCKITELSKEDTELLNGHTIEEIGRE</sequence>
<accession>A0A5M9QH45</accession>
<reference evidence="2 3" key="1">
    <citation type="submission" date="2019-09" db="EMBL/GenBank/DDBJ databases">
        <title>Draft genome sequence of various Type strains from the CCUG.</title>
        <authorList>
            <person name="Pineiro-Iglesias B."/>
            <person name="Tunovic T."/>
            <person name="Unosson C."/>
            <person name="Inganas E."/>
            <person name="Ohlen M."/>
            <person name="Cardew S."/>
            <person name="Jensie-Markopoulos S."/>
            <person name="Salva-Serra F."/>
            <person name="Jaen-Luchoro D."/>
            <person name="Karlsson R."/>
            <person name="Svensson-Stadler L."/>
            <person name="Chun J."/>
            <person name="Moore E."/>
        </authorList>
    </citation>
    <scope>NUCLEOTIDE SEQUENCE [LARGE SCALE GENOMIC DNA]</scope>
    <source>
        <strain evidence="2 3">CCUG 32756T</strain>
    </source>
</reference>
<dbReference type="AlphaFoldDB" id="A0A5M9QH45"/>
<evidence type="ECO:0000256" key="1">
    <source>
        <dbReference type="SAM" id="Phobius"/>
    </source>
</evidence>
<name>A0A5M9QH45_9HELI</name>
<feature type="transmembrane region" description="Helical" evidence="1">
    <location>
        <begin position="7"/>
        <end position="27"/>
    </location>
</feature>
<keyword evidence="1" id="KW-1133">Transmembrane helix</keyword>
<protein>
    <submittedName>
        <fullName evidence="2">Uncharacterized protein</fullName>
    </submittedName>
</protein>
<keyword evidence="1" id="KW-0812">Transmembrane</keyword>